<gene>
    <name evidence="2" type="ORF">POM99_03075</name>
</gene>
<reference evidence="2 3" key="1">
    <citation type="submission" date="2023-03" db="EMBL/GenBank/DDBJ databases">
        <title>Novosphingobium cyanobacteriorum sp. nov., isolated from a eutrophic reservoir during the Microcystis bloom period.</title>
        <authorList>
            <person name="Kang M."/>
            <person name="Le V."/>
            <person name="Ko S.-R."/>
            <person name="Lee S.-A."/>
            <person name="Ahn C.-Y."/>
        </authorList>
    </citation>
    <scope>NUCLEOTIDE SEQUENCE [LARGE SCALE GENOMIC DNA]</scope>
    <source>
        <strain evidence="2 3">HBC54</strain>
    </source>
</reference>
<evidence type="ECO:0000313" key="2">
    <source>
        <dbReference type="EMBL" id="MDF8332170.1"/>
    </source>
</evidence>
<dbReference type="RefSeq" id="WP_277275329.1">
    <property type="nucleotide sequence ID" value="NZ_JAROCY010000002.1"/>
</dbReference>
<sequence length="93" mass="8924">MNFIKSLAAGAAVLALGLATTAQAAQTRSSLTLPVKKAAAIKASAKASRLSRSSAALEGETSSLSPAAIAGLVLVGVGTTVVIATSGDDSPGS</sequence>
<accession>A0ABT6CE17</accession>
<comment type="caution">
    <text evidence="2">The sequence shown here is derived from an EMBL/GenBank/DDBJ whole genome shotgun (WGS) entry which is preliminary data.</text>
</comment>
<dbReference type="Proteomes" id="UP001222770">
    <property type="component" value="Unassembled WGS sequence"/>
</dbReference>
<organism evidence="2 3">
    <name type="scientific">Novosphingobium cyanobacteriorum</name>
    <dbReference type="NCBI Taxonomy" id="3024215"/>
    <lineage>
        <taxon>Bacteria</taxon>
        <taxon>Pseudomonadati</taxon>
        <taxon>Pseudomonadota</taxon>
        <taxon>Alphaproteobacteria</taxon>
        <taxon>Sphingomonadales</taxon>
        <taxon>Sphingomonadaceae</taxon>
        <taxon>Novosphingobium</taxon>
    </lineage>
</organism>
<name>A0ABT6CE17_9SPHN</name>
<evidence type="ECO:0000313" key="3">
    <source>
        <dbReference type="Proteomes" id="UP001222770"/>
    </source>
</evidence>
<dbReference type="EMBL" id="JAROCY010000002">
    <property type="protein sequence ID" value="MDF8332170.1"/>
    <property type="molecule type" value="Genomic_DNA"/>
</dbReference>
<protein>
    <submittedName>
        <fullName evidence="2">Uncharacterized protein</fullName>
    </submittedName>
</protein>
<proteinExistence type="predicted"/>
<keyword evidence="3" id="KW-1185">Reference proteome</keyword>
<evidence type="ECO:0000256" key="1">
    <source>
        <dbReference type="SAM" id="SignalP"/>
    </source>
</evidence>
<keyword evidence="1" id="KW-0732">Signal</keyword>
<feature type="chain" id="PRO_5047491836" evidence="1">
    <location>
        <begin position="25"/>
        <end position="93"/>
    </location>
</feature>
<feature type="signal peptide" evidence="1">
    <location>
        <begin position="1"/>
        <end position="24"/>
    </location>
</feature>